<reference evidence="1" key="1">
    <citation type="submission" date="2014-12" db="EMBL/GenBank/DDBJ databases">
        <title>Insight into the proteome of Arion vulgaris.</title>
        <authorList>
            <person name="Aradska J."/>
            <person name="Bulat T."/>
            <person name="Smidak R."/>
            <person name="Sarate P."/>
            <person name="Gangsoo J."/>
            <person name="Sialana F."/>
            <person name="Bilban M."/>
            <person name="Lubec G."/>
        </authorList>
    </citation>
    <scope>NUCLEOTIDE SEQUENCE</scope>
    <source>
        <tissue evidence="1">Skin</tissue>
    </source>
</reference>
<protein>
    <submittedName>
        <fullName evidence="1">Uncharacterized protein</fullName>
    </submittedName>
</protein>
<proteinExistence type="predicted"/>
<organism evidence="1">
    <name type="scientific">Arion vulgaris</name>
    <dbReference type="NCBI Taxonomy" id="1028688"/>
    <lineage>
        <taxon>Eukaryota</taxon>
        <taxon>Metazoa</taxon>
        <taxon>Spiralia</taxon>
        <taxon>Lophotrochozoa</taxon>
        <taxon>Mollusca</taxon>
        <taxon>Gastropoda</taxon>
        <taxon>Heterobranchia</taxon>
        <taxon>Euthyneura</taxon>
        <taxon>Panpulmonata</taxon>
        <taxon>Eupulmonata</taxon>
        <taxon>Stylommatophora</taxon>
        <taxon>Helicina</taxon>
        <taxon>Arionoidea</taxon>
        <taxon>Arionidae</taxon>
        <taxon>Arion</taxon>
    </lineage>
</organism>
<dbReference type="AlphaFoldDB" id="A0A0B6Y8J9"/>
<dbReference type="EMBL" id="HACG01005807">
    <property type="protein sequence ID" value="CEK52672.1"/>
    <property type="molecule type" value="Transcribed_RNA"/>
</dbReference>
<gene>
    <name evidence="1" type="primary">ORF17646</name>
</gene>
<evidence type="ECO:0000313" key="1">
    <source>
        <dbReference type="EMBL" id="CEK52672.1"/>
    </source>
</evidence>
<feature type="non-terminal residue" evidence="1">
    <location>
        <position position="1"/>
    </location>
</feature>
<sequence>NSLSVWRGTLEIEKAAFLQKSARGNILSAMNMAEFIASKRQIIFPTNPQSITIVDTSEFVHCR</sequence>
<name>A0A0B6Y8J9_9EUPU</name>
<accession>A0A0B6Y8J9</accession>